<sequence length="51" mass="6019">MFNINWMGFQTQPECGFRRRQQDDINVIGVSGLFERKKESEHEARFELGSV</sequence>
<protein>
    <submittedName>
        <fullName evidence="1">Uncharacterized protein</fullName>
    </submittedName>
</protein>
<gene>
    <name evidence="1" type="ORF">O1Q84_19420</name>
</gene>
<dbReference type="AlphaFoldDB" id="A0AA47JLQ7"/>
<dbReference type="EMBL" id="CP114195">
    <property type="protein sequence ID" value="WAT93170.1"/>
    <property type="molecule type" value="Genomic_DNA"/>
</dbReference>
<dbReference type="Proteomes" id="UP001156560">
    <property type="component" value="Chromosome 2"/>
</dbReference>
<accession>A0AA47JLQ7</accession>
<organism evidence="1 2">
    <name type="scientific">Vibrio parahaemolyticus</name>
    <dbReference type="NCBI Taxonomy" id="670"/>
    <lineage>
        <taxon>Bacteria</taxon>
        <taxon>Pseudomonadati</taxon>
        <taxon>Pseudomonadota</taxon>
        <taxon>Gammaproteobacteria</taxon>
        <taxon>Vibrionales</taxon>
        <taxon>Vibrionaceae</taxon>
        <taxon>Vibrio</taxon>
    </lineage>
</organism>
<evidence type="ECO:0000313" key="2">
    <source>
        <dbReference type="Proteomes" id="UP001156560"/>
    </source>
</evidence>
<evidence type="ECO:0000313" key="1">
    <source>
        <dbReference type="EMBL" id="WAT93170.1"/>
    </source>
</evidence>
<dbReference type="RefSeq" id="WP_162835091.1">
    <property type="nucleotide sequence ID" value="NZ_CAMFHQ010000005.1"/>
</dbReference>
<name>A0AA47JLQ7_VIBPH</name>
<proteinExistence type="predicted"/>
<reference evidence="1" key="1">
    <citation type="submission" date="2022-12" db="EMBL/GenBank/DDBJ databases">
        <title>Vibrio parahaemolyticus become highly virulent by producing novel Tc toxins.</title>
        <authorList>
            <person name="Yang F."/>
            <person name="You Y."/>
            <person name="Lai Q."/>
            <person name="Xu L."/>
            <person name="Li F."/>
        </authorList>
    </citation>
    <scope>NUCLEOTIDE SEQUENCE</scope>
    <source>
        <strain evidence="1">Vp-HL-202005</strain>
    </source>
</reference>